<dbReference type="PANTHER" id="PTHR42760">
    <property type="entry name" value="SHORT-CHAIN DEHYDROGENASES/REDUCTASES FAMILY MEMBER"/>
    <property type="match status" value="1"/>
</dbReference>
<dbReference type="Gene3D" id="3.40.50.720">
    <property type="entry name" value="NAD(P)-binding Rossmann-like Domain"/>
    <property type="match status" value="1"/>
</dbReference>
<accession>K1SYZ3</accession>
<sequence>MNAYRPLTKIPAYSAAKAAVSNFTQFMAVHFADVGIRVNAIAPGFFSTNQNKALLWNEDGTPTARTGKILAATPMKRFGEPSELDGTLLFLCDEDYSGFITGTTIPVDGGFNAYSGV</sequence>
<dbReference type="GO" id="GO:0016616">
    <property type="term" value="F:oxidoreductase activity, acting on the CH-OH group of donors, NAD or NADP as acceptor"/>
    <property type="evidence" value="ECO:0007669"/>
    <property type="project" value="TreeGrafter"/>
</dbReference>
<evidence type="ECO:0000313" key="3">
    <source>
        <dbReference type="EMBL" id="EKC52526.1"/>
    </source>
</evidence>
<comment type="similarity">
    <text evidence="1">Belongs to the short-chain dehydrogenases/reductases (SDR) family.</text>
</comment>
<dbReference type="EMBL" id="AJWZ01009007">
    <property type="protein sequence ID" value="EKC52526.1"/>
    <property type="molecule type" value="Genomic_DNA"/>
</dbReference>
<dbReference type="Pfam" id="PF13561">
    <property type="entry name" value="adh_short_C2"/>
    <property type="match status" value="1"/>
</dbReference>
<reference evidence="3" key="1">
    <citation type="journal article" date="2013" name="Environ. Microbiol.">
        <title>Microbiota from the distal guts of lean and obese adolescents exhibit partial functional redundancy besides clear differences in community structure.</title>
        <authorList>
            <person name="Ferrer M."/>
            <person name="Ruiz A."/>
            <person name="Lanza F."/>
            <person name="Haange S.B."/>
            <person name="Oberbach A."/>
            <person name="Till H."/>
            <person name="Bargiela R."/>
            <person name="Campoy C."/>
            <person name="Segura M.T."/>
            <person name="Richter M."/>
            <person name="von Bergen M."/>
            <person name="Seifert J."/>
            <person name="Suarez A."/>
        </authorList>
    </citation>
    <scope>NUCLEOTIDE SEQUENCE</scope>
</reference>
<dbReference type="InterPro" id="IPR036291">
    <property type="entry name" value="NAD(P)-bd_dom_sf"/>
</dbReference>
<dbReference type="AlphaFoldDB" id="K1SYZ3"/>
<dbReference type="PANTHER" id="PTHR42760:SF115">
    <property type="entry name" value="3-OXOACYL-[ACYL-CARRIER-PROTEIN] REDUCTASE FABG"/>
    <property type="match status" value="1"/>
</dbReference>
<comment type="caution">
    <text evidence="3">The sequence shown here is derived from an EMBL/GenBank/DDBJ whole genome shotgun (WGS) entry which is preliminary data.</text>
</comment>
<dbReference type="PRINTS" id="PR00081">
    <property type="entry name" value="GDHRDH"/>
</dbReference>
<organism evidence="3">
    <name type="scientific">human gut metagenome</name>
    <dbReference type="NCBI Taxonomy" id="408170"/>
    <lineage>
        <taxon>unclassified sequences</taxon>
        <taxon>metagenomes</taxon>
        <taxon>organismal metagenomes</taxon>
    </lineage>
</organism>
<evidence type="ECO:0000256" key="2">
    <source>
        <dbReference type="ARBA" id="ARBA00023002"/>
    </source>
</evidence>
<proteinExistence type="inferred from homology"/>
<dbReference type="SUPFAM" id="SSF51735">
    <property type="entry name" value="NAD(P)-binding Rossmann-fold domains"/>
    <property type="match status" value="1"/>
</dbReference>
<protein>
    <submittedName>
        <fullName evidence="3">Short-chain dehydrogenase/reductase SDR</fullName>
    </submittedName>
</protein>
<keyword evidence="2" id="KW-0560">Oxidoreductase</keyword>
<name>K1SYZ3_9ZZZZ</name>
<gene>
    <name evidence="3" type="ORF">OBE_13043</name>
</gene>
<evidence type="ECO:0000256" key="1">
    <source>
        <dbReference type="ARBA" id="ARBA00006484"/>
    </source>
</evidence>
<dbReference type="InterPro" id="IPR002347">
    <property type="entry name" value="SDR_fam"/>
</dbReference>